<dbReference type="OrthoDB" id="3983163at2759"/>
<name>A0A2T3B4B9_AMORE</name>
<dbReference type="GeneID" id="36568777"/>
<reference evidence="1 2" key="1">
    <citation type="journal article" date="2018" name="New Phytol.">
        <title>Comparative genomics and transcriptomics depict ericoid mycorrhizal fungi as versatile saprotrophs and plant mutualists.</title>
        <authorList>
            <person name="Martino E."/>
            <person name="Morin E."/>
            <person name="Grelet G.A."/>
            <person name="Kuo A."/>
            <person name="Kohler A."/>
            <person name="Daghino S."/>
            <person name="Barry K.W."/>
            <person name="Cichocki N."/>
            <person name="Clum A."/>
            <person name="Dockter R.B."/>
            <person name="Hainaut M."/>
            <person name="Kuo R.C."/>
            <person name="LaButti K."/>
            <person name="Lindahl B.D."/>
            <person name="Lindquist E.A."/>
            <person name="Lipzen A."/>
            <person name="Khouja H.R."/>
            <person name="Magnuson J."/>
            <person name="Murat C."/>
            <person name="Ohm R.A."/>
            <person name="Singer S.W."/>
            <person name="Spatafora J.W."/>
            <person name="Wang M."/>
            <person name="Veneault-Fourrey C."/>
            <person name="Henrissat B."/>
            <person name="Grigoriev I.V."/>
            <person name="Martin F.M."/>
            <person name="Perotto S."/>
        </authorList>
    </citation>
    <scope>NUCLEOTIDE SEQUENCE [LARGE SCALE GENOMIC DNA]</scope>
    <source>
        <strain evidence="1 2">ATCC 22711</strain>
    </source>
</reference>
<evidence type="ECO:0000313" key="2">
    <source>
        <dbReference type="Proteomes" id="UP000241818"/>
    </source>
</evidence>
<dbReference type="InterPro" id="IPR024645">
    <property type="entry name" value="Mitochondr_Som1"/>
</dbReference>
<organism evidence="1 2">
    <name type="scientific">Amorphotheca resinae ATCC 22711</name>
    <dbReference type="NCBI Taxonomy" id="857342"/>
    <lineage>
        <taxon>Eukaryota</taxon>
        <taxon>Fungi</taxon>
        <taxon>Dikarya</taxon>
        <taxon>Ascomycota</taxon>
        <taxon>Pezizomycotina</taxon>
        <taxon>Leotiomycetes</taxon>
        <taxon>Helotiales</taxon>
        <taxon>Amorphothecaceae</taxon>
        <taxon>Amorphotheca</taxon>
    </lineage>
</organism>
<dbReference type="GO" id="GO:0042720">
    <property type="term" value="C:mitochondrial inner membrane peptidase complex"/>
    <property type="evidence" value="ECO:0007669"/>
    <property type="project" value="InterPro"/>
</dbReference>
<dbReference type="EMBL" id="KZ679010">
    <property type="protein sequence ID" value="PSS20480.1"/>
    <property type="molecule type" value="Genomic_DNA"/>
</dbReference>
<evidence type="ECO:0000313" key="1">
    <source>
        <dbReference type="EMBL" id="PSS20480.1"/>
    </source>
</evidence>
<dbReference type="RefSeq" id="XP_024721750.1">
    <property type="nucleotide sequence ID" value="XM_024860696.1"/>
</dbReference>
<accession>A0A2T3B4B9</accession>
<gene>
    <name evidence="1" type="ORF">M430DRAFT_101306</name>
</gene>
<dbReference type="Pfam" id="PF11093">
    <property type="entry name" value="Mitochondr_Som1"/>
    <property type="match status" value="1"/>
</dbReference>
<dbReference type="AlphaFoldDB" id="A0A2T3B4B9"/>
<dbReference type="InParanoid" id="A0A2T3B4B9"/>
<proteinExistence type="predicted"/>
<sequence>MTPPVESWDVQELEARTLGNAKGRRRKDFEGELGKCEMLELLQYMCEVERPVTRDSKTRCWPVERLFRRCRDKEGSFMVETTAWEGTAKKI</sequence>
<protein>
    <submittedName>
        <fullName evidence="1">Uncharacterized protein</fullName>
    </submittedName>
</protein>
<keyword evidence="2" id="KW-1185">Reference proteome</keyword>
<dbReference type="Proteomes" id="UP000241818">
    <property type="component" value="Unassembled WGS sequence"/>
</dbReference>